<feature type="transmembrane region" description="Helical" evidence="6">
    <location>
        <begin position="50"/>
        <end position="68"/>
    </location>
</feature>
<feature type="transmembrane region" description="Helical" evidence="6">
    <location>
        <begin position="290"/>
        <end position="310"/>
    </location>
</feature>
<dbReference type="Proteomes" id="UP000470082">
    <property type="component" value="Unassembled WGS sequence"/>
</dbReference>
<feature type="transmembrane region" description="Helical" evidence="6">
    <location>
        <begin position="164"/>
        <end position="190"/>
    </location>
</feature>
<dbReference type="PANTHER" id="PTHR43385:SF1">
    <property type="entry name" value="RIBOFLAVIN TRANSPORTER RIBJ"/>
    <property type="match status" value="1"/>
</dbReference>
<dbReference type="Gene3D" id="1.20.1250.20">
    <property type="entry name" value="MFS general substrate transporter like domains"/>
    <property type="match status" value="2"/>
</dbReference>
<evidence type="ECO:0000256" key="1">
    <source>
        <dbReference type="ARBA" id="ARBA00004651"/>
    </source>
</evidence>
<dbReference type="AlphaFoldDB" id="A0A7X2T444"/>
<feature type="transmembrane region" description="Helical" evidence="6">
    <location>
        <begin position="7"/>
        <end position="30"/>
    </location>
</feature>
<keyword evidence="2" id="KW-0813">Transport</keyword>
<proteinExistence type="predicted"/>
<evidence type="ECO:0000256" key="3">
    <source>
        <dbReference type="ARBA" id="ARBA00022692"/>
    </source>
</evidence>
<evidence type="ECO:0000313" key="8">
    <source>
        <dbReference type="EMBL" id="MSS02117.1"/>
    </source>
</evidence>
<feature type="transmembrane region" description="Helical" evidence="6">
    <location>
        <begin position="264"/>
        <end position="283"/>
    </location>
</feature>
<dbReference type="RefSeq" id="WP_154461030.1">
    <property type="nucleotide sequence ID" value="NZ_VUMM01000020.1"/>
</dbReference>
<dbReference type="CDD" id="cd17353">
    <property type="entry name" value="MFS_OFA_like"/>
    <property type="match status" value="1"/>
</dbReference>
<dbReference type="InterPro" id="IPR052983">
    <property type="entry name" value="MFS_Riboflavin_Transporter"/>
</dbReference>
<dbReference type="GO" id="GO:0022857">
    <property type="term" value="F:transmembrane transporter activity"/>
    <property type="evidence" value="ECO:0007669"/>
    <property type="project" value="InterPro"/>
</dbReference>
<feature type="transmembrane region" description="Helical" evidence="6">
    <location>
        <begin position="137"/>
        <end position="158"/>
    </location>
</feature>
<comment type="subcellular location">
    <subcellularLocation>
        <location evidence="1">Cell membrane</location>
        <topology evidence="1">Multi-pass membrane protein</topology>
    </subcellularLocation>
</comment>
<evidence type="ECO:0000256" key="2">
    <source>
        <dbReference type="ARBA" id="ARBA00022448"/>
    </source>
</evidence>
<feature type="transmembrane region" description="Helical" evidence="6">
    <location>
        <begin position="80"/>
        <end position="98"/>
    </location>
</feature>
<dbReference type="InterPro" id="IPR036259">
    <property type="entry name" value="MFS_trans_sf"/>
</dbReference>
<reference evidence="8 9" key="1">
    <citation type="submission" date="2019-08" db="EMBL/GenBank/DDBJ databases">
        <title>In-depth cultivation of the pig gut microbiome towards novel bacterial diversity and tailored functional studies.</title>
        <authorList>
            <person name="Wylensek D."/>
            <person name="Hitch T.C.A."/>
            <person name="Clavel T."/>
        </authorList>
    </citation>
    <scope>NUCLEOTIDE SEQUENCE [LARGE SCALE GENOMIC DNA]</scope>
    <source>
        <strain evidence="8 9">LKV-178-WT-2G</strain>
    </source>
</reference>
<evidence type="ECO:0000256" key="6">
    <source>
        <dbReference type="SAM" id="Phobius"/>
    </source>
</evidence>
<dbReference type="GO" id="GO:0005886">
    <property type="term" value="C:plasma membrane"/>
    <property type="evidence" value="ECO:0007669"/>
    <property type="project" value="UniProtKB-SubCell"/>
</dbReference>
<organism evidence="8 9">
    <name type="scientific">Floccifex porci</name>
    <dbReference type="NCBI Taxonomy" id="2606629"/>
    <lineage>
        <taxon>Bacteria</taxon>
        <taxon>Bacillati</taxon>
        <taxon>Bacillota</taxon>
        <taxon>Erysipelotrichia</taxon>
        <taxon>Erysipelotrichales</taxon>
        <taxon>Erysipelotrichaceae</taxon>
        <taxon>Floccifex</taxon>
    </lineage>
</organism>
<dbReference type="PANTHER" id="PTHR43385">
    <property type="entry name" value="RIBOFLAVIN TRANSPORTER RIBJ"/>
    <property type="match status" value="1"/>
</dbReference>
<keyword evidence="5 6" id="KW-0472">Membrane</keyword>
<name>A0A7X2T444_9FIRM</name>
<feature type="transmembrane region" description="Helical" evidence="6">
    <location>
        <begin position="351"/>
        <end position="371"/>
    </location>
</feature>
<evidence type="ECO:0000256" key="5">
    <source>
        <dbReference type="ARBA" id="ARBA00023136"/>
    </source>
</evidence>
<feature type="transmembrane region" description="Helical" evidence="6">
    <location>
        <begin position="225"/>
        <end position="244"/>
    </location>
</feature>
<dbReference type="PROSITE" id="PS50850">
    <property type="entry name" value="MFS"/>
    <property type="match status" value="1"/>
</dbReference>
<accession>A0A7X2T444</accession>
<keyword evidence="4 6" id="KW-1133">Transmembrane helix</keyword>
<dbReference type="InterPro" id="IPR011701">
    <property type="entry name" value="MFS"/>
</dbReference>
<dbReference type="EMBL" id="VUMM01000020">
    <property type="protein sequence ID" value="MSS02117.1"/>
    <property type="molecule type" value="Genomic_DNA"/>
</dbReference>
<feature type="transmembrane region" description="Helical" evidence="6">
    <location>
        <begin position="316"/>
        <end position="339"/>
    </location>
</feature>
<comment type="caution">
    <text evidence="8">The sequence shown here is derived from an EMBL/GenBank/DDBJ whole genome shotgun (WGS) entry which is preliminary data.</text>
</comment>
<protein>
    <submittedName>
        <fullName evidence="8">OFA family MFS transporter</fullName>
    </submittedName>
</protein>
<dbReference type="Pfam" id="PF07690">
    <property type="entry name" value="MFS_1"/>
    <property type="match status" value="1"/>
</dbReference>
<dbReference type="SUPFAM" id="SSF103473">
    <property type="entry name" value="MFS general substrate transporter"/>
    <property type="match status" value="1"/>
</dbReference>
<feature type="transmembrane region" description="Helical" evidence="6">
    <location>
        <begin position="104"/>
        <end position="125"/>
    </location>
</feature>
<keyword evidence="3 6" id="KW-0812">Transmembrane</keyword>
<dbReference type="InterPro" id="IPR020846">
    <property type="entry name" value="MFS_dom"/>
</dbReference>
<feature type="domain" description="Major facilitator superfamily (MFS) profile" evidence="7">
    <location>
        <begin position="6"/>
        <end position="407"/>
    </location>
</feature>
<feature type="transmembrane region" description="Helical" evidence="6">
    <location>
        <begin position="383"/>
        <end position="402"/>
    </location>
</feature>
<gene>
    <name evidence="8" type="ORF">FYJ50_08455</name>
</gene>
<keyword evidence="9" id="KW-1185">Reference proteome</keyword>
<sequence>MNLSKRRWFVLVASCLINLCIGALYAWSVFSSPMAEHLSKLLHQNITPSTLAIVFSIANTVGPITMITGGKIVSKIGPRWVITIGGIWFGSGLILSGFSKSVGMLIFSFGLCCGLAVGLTYGCTVSNCVKFFPDKKGLAGGLTTASYGLSSVVVPILANQIIESMGVIASFKILGILSVLLVCLASFFVIPCPDGFVPDGYTAPETDTKTSIKDYTWKEMLKTPLFYIMIVMLCCGAFMGMMIISQASPIAQKQVLMNVSQASLVVSILALFNTGGRIFGGILSDKIGQVNTLMLLLASSIFGLFLLVITKEGSIIPFYSGICIIGSCFGGFMGIYPGFTNEKFGAKYSNINFGIMFVGFAVSGFFAPIVIGKIYSTFNSFIPAYYVAMVLSALGIILAGLYKRVEKR</sequence>
<evidence type="ECO:0000256" key="4">
    <source>
        <dbReference type="ARBA" id="ARBA00022989"/>
    </source>
</evidence>
<evidence type="ECO:0000259" key="7">
    <source>
        <dbReference type="PROSITE" id="PS50850"/>
    </source>
</evidence>
<evidence type="ECO:0000313" key="9">
    <source>
        <dbReference type="Proteomes" id="UP000470082"/>
    </source>
</evidence>